<dbReference type="CDD" id="cd02440">
    <property type="entry name" value="AdoMet_MTases"/>
    <property type="match status" value="1"/>
</dbReference>
<dbReference type="SUPFAM" id="SSF53335">
    <property type="entry name" value="S-adenosyl-L-methionine-dependent methyltransferases"/>
    <property type="match status" value="1"/>
</dbReference>
<dbReference type="EC" id="2.1.1.72" evidence="2"/>
<dbReference type="OrthoDB" id="9782445at2"/>
<evidence type="ECO:0000256" key="7">
    <source>
        <dbReference type="ARBA" id="ARBA00047942"/>
    </source>
</evidence>
<keyword evidence="5" id="KW-0949">S-adenosyl-L-methionine</keyword>
<dbReference type="PROSITE" id="PS00092">
    <property type="entry name" value="N6_MTASE"/>
    <property type="match status" value="1"/>
</dbReference>
<accession>A0A506QW68</accession>
<dbReference type="GO" id="GO:0009307">
    <property type="term" value="P:DNA restriction-modification system"/>
    <property type="evidence" value="ECO:0007669"/>
    <property type="project" value="UniProtKB-KW"/>
</dbReference>
<dbReference type="InterPro" id="IPR011639">
    <property type="entry name" value="MethylTrfase_TaqI-like_dom"/>
</dbReference>
<dbReference type="InterPro" id="IPR050953">
    <property type="entry name" value="N4_N6_ade-DNA_methylase"/>
</dbReference>
<dbReference type="GO" id="GO:0003676">
    <property type="term" value="F:nucleic acid binding"/>
    <property type="evidence" value="ECO:0007669"/>
    <property type="project" value="InterPro"/>
</dbReference>
<dbReference type="Gene3D" id="3.40.50.150">
    <property type="entry name" value="Vaccinia Virus protein VP39"/>
    <property type="match status" value="1"/>
</dbReference>
<dbReference type="RefSeq" id="WP_140916796.1">
    <property type="nucleotide sequence ID" value="NZ_VHJA01000013.1"/>
</dbReference>
<evidence type="ECO:0000256" key="5">
    <source>
        <dbReference type="ARBA" id="ARBA00022691"/>
    </source>
</evidence>
<name>A0A506QW68_9GAMM</name>
<dbReference type="InterPro" id="IPR029063">
    <property type="entry name" value="SAM-dependent_MTases_sf"/>
</dbReference>
<evidence type="ECO:0000256" key="2">
    <source>
        <dbReference type="ARBA" id="ARBA00011900"/>
    </source>
</evidence>
<dbReference type="AlphaFoldDB" id="A0A506QW68"/>
<dbReference type="Proteomes" id="UP000317747">
    <property type="component" value="Unassembled WGS sequence"/>
</dbReference>
<dbReference type="GO" id="GO:0032259">
    <property type="term" value="P:methylation"/>
    <property type="evidence" value="ECO:0007669"/>
    <property type="project" value="UniProtKB-KW"/>
</dbReference>
<feature type="non-terminal residue" evidence="9">
    <location>
        <position position="356"/>
    </location>
</feature>
<dbReference type="Pfam" id="PF07669">
    <property type="entry name" value="Eco57I"/>
    <property type="match status" value="1"/>
</dbReference>
<proteinExistence type="inferred from homology"/>
<evidence type="ECO:0000256" key="6">
    <source>
        <dbReference type="ARBA" id="ARBA00022747"/>
    </source>
</evidence>
<protein>
    <recommendedName>
        <fullName evidence="2">site-specific DNA-methyltransferase (adenine-specific)</fullName>
        <ecNumber evidence="2">2.1.1.72</ecNumber>
    </recommendedName>
</protein>
<evidence type="ECO:0000256" key="3">
    <source>
        <dbReference type="ARBA" id="ARBA00022603"/>
    </source>
</evidence>
<gene>
    <name evidence="9" type="ORF">FJW01_00925</name>
</gene>
<comment type="similarity">
    <text evidence="1">Belongs to the N(4)/N(6)-methyltransferase family.</text>
</comment>
<organism evidence="9 10">
    <name type="scientific">Pantoea deleyi</name>
    <dbReference type="NCBI Taxonomy" id="470932"/>
    <lineage>
        <taxon>Bacteria</taxon>
        <taxon>Pseudomonadati</taxon>
        <taxon>Pseudomonadota</taxon>
        <taxon>Gammaproteobacteria</taxon>
        <taxon>Enterobacterales</taxon>
        <taxon>Erwiniaceae</taxon>
        <taxon>Pantoea</taxon>
    </lineage>
</organism>
<dbReference type="PANTHER" id="PTHR33841:SF5">
    <property type="entry name" value="DNA METHYLASE (MODIFICATION METHYLASE) (METHYLTRANSFERASE)-RELATED"/>
    <property type="match status" value="1"/>
</dbReference>
<evidence type="ECO:0000256" key="4">
    <source>
        <dbReference type="ARBA" id="ARBA00022679"/>
    </source>
</evidence>
<keyword evidence="3" id="KW-0489">Methyltransferase</keyword>
<feature type="domain" description="Type II methyltransferase M.TaqI-like" evidence="8">
    <location>
        <begin position="109"/>
        <end position="206"/>
    </location>
</feature>
<evidence type="ECO:0000256" key="1">
    <source>
        <dbReference type="ARBA" id="ARBA00006594"/>
    </source>
</evidence>
<dbReference type="EMBL" id="VHJA01000013">
    <property type="protein sequence ID" value="TPV49465.1"/>
    <property type="molecule type" value="Genomic_DNA"/>
</dbReference>
<dbReference type="PANTHER" id="PTHR33841">
    <property type="entry name" value="DNA METHYLTRANSFERASE YEEA-RELATED"/>
    <property type="match status" value="1"/>
</dbReference>
<evidence type="ECO:0000259" key="8">
    <source>
        <dbReference type="Pfam" id="PF07669"/>
    </source>
</evidence>
<evidence type="ECO:0000313" key="10">
    <source>
        <dbReference type="Proteomes" id="UP000317747"/>
    </source>
</evidence>
<keyword evidence="6" id="KW-0680">Restriction system</keyword>
<reference evidence="9 10" key="1">
    <citation type="submission" date="2019-06" db="EMBL/GenBank/DDBJ databases">
        <title>Taxogenomics and systematics of the genus Pantoea.</title>
        <authorList>
            <person name="Tambong J.T."/>
        </authorList>
    </citation>
    <scope>NUCLEOTIDE SEQUENCE [LARGE SCALE GENOMIC DNA]</scope>
    <source>
        <strain evidence="9 10">LMG 24200</strain>
    </source>
</reference>
<dbReference type="InterPro" id="IPR002052">
    <property type="entry name" value="DNA_methylase_N6_adenine_CS"/>
</dbReference>
<comment type="catalytic activity">
    <reaction evidence="7">
        <text>a 2'-deoxyadenosine in DNA + S-adenosyl-L-methionine = an N(6)-methyl-2'-deoxyadenosine in DNA + S-adenosyl-L-homocysteine + H(+)</text>
        <dbReference type="Rhea" id="RHEA:15197"/>
        <dbReference type="Rhea" id="RHEA-COMP:12418"/>
        <dbReference type="Rhea" id="RHEA-COMP:12419"/>
        <dbReference type="ChEBI" id="CHEBI:15378"/>
        <dbReference type="ChEBI" id="CHEBI:57856"/>
        <dbReference type="ChEBI" id="CHEBI:59789"/>
        <dbReference type="ChEBI" id="CHEBI:90615"/>
        <dbReference type="ChEBI" id="CHEBI:90616"/>
        <dbReference type="EC" id="2.1.1.72"/>
    </reaction>
</comment>
<comment type="caution">
    <text evidence="9">The sequence shown here is derived from an EMBL/GenBank/DDBJ whole genome shotgun (WGS) entry which is preliminary data.</text>
</comment>
<keyword evidence="4" id="KW-0808">Transferase</keyword>
<keyword evidence="10" id="KW-1185">Reference proteome</keyword>
<sequence length="356" mass="40586">MNTLVLRSVRSGDPKSNARKPRTKAEALGQVFTNVELANQMVKGLGISENEVHQRLLDPCVGPATFPQAIERLVSRDCKVEIDAIDLDAEMVQLTRNWSTFSRIPLRINNADYLEYSVEEQYDFAILNPPYVRQEWITKKHHYKSLFKERYGVSVPGTANLYVYFIVKVIADLKLGGKMACIVYDSWQTTRFGQWLKSYLNENCSWVKVETIPDLPFDGRLIDATIIYVKKGFSSGNLFEDNKNSLLHGVNGLSVLENLFVTRRGLRLKQSNFFMTNLVNAESECSSPFVKKVALIPGFVVPDNHPEAVLLVTSTEVNNRTMETLERRLKQALVSPKDNISILTWRKERPDTWAVH</sequence>
<dbReference type="GO" id="GO:0009007">
    <property type="term" value="F:site-specific DNA-methyltransferase (adenine-specific) activity"/>
    <property type="evidence" value="ECO:0007669"/>
    <property type="project" value="UniProtKB-EC"/>
</dbReference>
<evidence type="ECO:0000313" key="9">
    <source>
        <dbReference type="EMBL" id="TPV49465.1"/>
    </source>
</evidence>
<dbReference type="PRINTS" id="PR00507">
    <property type="entry name" value="N12N6MTFRASE"/>
</dbReference>